<proteinExistence type="inferred from homology"/>
<evidence type="ECO:0000256" key="5">
    <source>
        <dbReference type="ARBA" id="ARBA00022747"/>
    </source>
</evidence>
<dbReference type="Proteomes" id="UP000604117">
    <property type="component" value="Unassembled WGS sequence"/>
</dbReference>
<accession>A0ABQ4CS82</accession>
<dbReference type="InterPro" id="IPR029063">
    <property type="entry name" value="SAM-dependent_MTases_sf"/>
</dbReference>
<dbReference type="PROSITE" id="PS51679">
    <property type="entry name" value="SAM_MT_C5"/>
    <property type="match status" value="1"/>
</dbReference>
<dbReference type="PRINTS" id="PR00105">
    <property type="entry name" value="C5METTRFRASE"/>
</dbReference>
<dbReference type="InterPro" id="IPR001525">
    <property type="entry name" value="C5_MeTfrase"/>
</dbReference>
<keyword evidence="2 6" id="KW-0489">Methyltransferase</keyword>
<feature type="active site" evidence="6">
    <location>
        <position position="206"/>
    </location>
</feature>
<evidence type="ECO:0000313" key="9">
    <source>
        <dbReference type="Proteomes" id="UP000604117"/>
    </source>
</evidence>
<protein>
    <recommendedName>
        <fullName evidence="1">DNA (cytosine-5-)-methyltransferase</fullName>
        <ecNumber evidence="1">2.1.1.37</ecNumber>
    </recommendedName>
</protein>
<dbReference type="PANTHER" id="PTHR10629">
    <property type="entry name" value="CYTOSINE-SPECIFIC METHYLTRANSFERASE"/>
    <property type="match status" value="1"/>
</dbReference>
<keyword evidence="4 6" id="KW-0949">S-adenosyl-L-methionine</keyword>
<keyword evidence="5" id="KW-0680">Restriction system</keyword>
<evidence type="ECO:0000256" key="1">
    <source>
        <dbReference type="ARBA" id="ARBA00011975"/>
    </source>
</evidence>
<evidence type="ECO:0000256" key="6">
    <source>
        <dbReference type="PROSITE-ProRule" id="PRU01016"/>
    </source>
</evidence>
<evidence type="ECO:0000256" key="7">
    <source>
        <dbReference type="SAM" id="MobiDB-lite"/>
    </source>
</evidence>
<dbReference type="RefSeq" id="WP_203714590.1">
    <property type="nucleotide sequence ID" value="NZ_BONE01000028.1"/>
</dbReference>
<gene>
    <name evidence="8" type="ORF">Asi02nite_36760</name>
</gene>
<keyword evidence="9" id="KW-1185">Reference proteome</keyword>
<dbReference type="SUPFAM" id="SSF53335">
    <property type="entry name" value="S-adenosyl-L-methionine-dependent methyltransferases"/>
    <property type="match status" value="1"/>
</dbReference>
<comment type="similarity">
    <text evidence="6">Belongs to the class I-like SAM-binding methyltransferase superfamily. C5-methyltransferase family.</text>
</comment>
<dbReference type="EC" id="2.1.1.37" evidence="1"/>
<evidence type="ECO:0000256" key="2">
    <source>
        <dbReference type="ARBA" id="ARBA00022603"/>
    </source>
</evidence>
<evidence type="ECO:0000256" key="4">
    <source>
        <dbReference type="ARBA" id="ARBA00022691"/>
    </source>
</evidence>
<evidence type="ECO:0000256" key="3">
    <source>
        <dbReference type="ARBA" id="ARBA00022679"/>
    </source>
</evidence>
<feature type="region of interest" description="Disordered" evidence="7">
    <location>
        <begin position="1"/>
        <end position="22"/>
    </location>
</feature>
<dbReference type="PANTHER" id="PTHR10629:SF52">
    <property type="entry name" value="DNA (CYTOSINE-5)-METHYLTRANSFERASE 1"/>
    <property type="match status" value="1"/>
</dbReference>
<sequence>MHTTNHRGPGAPSPLPPGSDRVAGWTKSPLGLLVPPRPRRRYELPVAVELFAGAGGFGCGLHQAGFHVAAAVEMDLIAATTYMVNLAVPGVKVHFDRPEREEAFERHLAKAMGLKLDGDGNLVAPEGYVHRGPLAGSGWISGYGRPHDPGSYPNDYLADTNRPPAHPYGCEQFFVADVRNLTGAQVLDALGLDVGDVALVTGGPPCQGFSMAGARDVMDPRNSLVFEFARLICEIRPRAFVMENVPGLASMVTPEGIPVVDAFSKALDDGGYGEYEALRRSLGITPGVRAGVRGAKRVRHASPDGAEPTHGSPDEEQQLDLFGPDLAVR</sequence>
<dbReference type="Gene3D" id="3.40.50.150">
    <property type="entry name" value="Vaccinia Virus protein VP39"/>
    <property type="match status" value="1"/>
</dbReference>
<reference evidence="8 9" key="1">
    <citation type="submission" date="2021-01" db="EMBL/GenBank/DDBJ databases">
        <title>Whole genome shotgun sequence of Asanoa siamensis NBRC 107932.</title>
        <authorList>
            <person name="Komaki H."/>
            <person name="Tamura T."/>
        </authorList>
    </citation>
    <scope>NUCLEOTIDE SEQUENCE [LARGE SCALE GENOMIC DNA]</scope>
    <source>
        <strain evidence="8 9">NBRC 107932</strain>
    </source>
</reference>
<dbReference type="InterPro" id="IPR050390">
    <property type="entry name" value="C5-Methyltransferase"/>
</dbReference>
<feature type="region of interest" description="Disordered" evidence="7">
    <location>
        <begin position="293"/>
        <end position="329"/>
    </location>
</feature>
<organism evidence="8 9">
    <name type="scientific">Asanoa siamensis</name>
    <dbReference type="NCBI Taxonomy" id="926357"/>
    <lineage>
        <taxon>Bacteria</taxon>
        <taxon>Bacillati</taxon>
        <taxon>Actinomycetota</taxon>
        <taxon>Actinomycetes</taxon>
        <taxon>Micromonosporales</taxon>
        <taxon>Micromonosporaceae</taxon>
        <taxon>Asanoa</taxon>
    </lineage>
</organism>
<evidence type="ECO:0000313" key="8">
    <source>
        <dbReference type="EMBL" id="GIF74158.1"/>
    </source>
</evidence>
<name>A0ABQ4CS82_9ACTN</name>
<keyword evidence="3 6" id="KW-0808">Transferase</keyword>
<dbReference type="EMBL" id="BONE01000028">
    <property type="protein sequence ID" value="GIF74158.1"/>
    <property type="molecule type" value="Genomic_DNA"/>
</dbReference>
<comment type="caution">
    <text evidence="8">The sequence shown here is derived from an EMBL/GenBank/DDBJ whole genome shotgun (WGS) entry which is preliminary data.</text>
</comment>
<dbReference type="Pfam" id="PF00145">
    <property type="entry name" value="DNA_methylase"/>
    <property type="match status" value="2"/>
</dbReference>